<feature type="compositionally biased region" description="Basic and acidic residues" evidence="1">
    <location>
        <begin position="7"/>
        <end position="17"/>
    </location>
</feature>
<name>A0A8H3FTJ3_9LECA</name>
<sequence>MSWLRRLSRDRSSKAEQDLPMPSRPYSKDTTAYDPQSIQSPPYKDTQYSSGFNSQDRLQSFRPSTAGDQGYNATPRGGPVTSIDANTRPITSTNMMEPTPDPLTKAFNDAIRPYLDQIEDLKNKVEDTSYQLQQLEDERADMHAWIDKRGLRADVPPSIASAMNSDPTSAQTLNYQLDRKMTVLNHDLHRLQDSLSSHLPTATFASTLAQLIPSIEDLSALPGGPALAFELIIKLGGNLNSHGGDEGWNNDADASSRAEFYNRLDDCMLDIVRLRLAPASGEDPPWQVGRDIKRLEKTGAFLKTKLGLQTYFPRSLELMKRGESRVTQ</sequence>
<dbReference type="Proteomes" id="UP000664534">
    <property type="component" value="Unassembled WGS sequence"/>
</dbReference>
<dbReference type="AlphaFoldDB" id="A0A8H3FTJ3"/>
<dbReference type="EMBL" id="CAJPDT010000051">
    <property type="protein sequence ID" value="CAF9928832.1"/>
    <property type="molecule type" value="Genomic_DNA"/>
</dbReference>
<dbReference type="OrthoDB" id="5296889at2759"/>
<evidence type="ECO:0000313" key="2">
    <source>
        <dbReference type="EMBL" id="CAF9928832.1"/>
    </source>
</evidence>
<keyword evidence="3" id="KW-1185">Reference proteome</keyword>
<proteinExistence type="predicted"/>
<comment type="caution">
    <text evidence="2">The sequence shown here is derived from an EMBL/GenBank/DDBJ whole genome shotgun (WGS) entry which is preliminary data.</text>
</comment>
<feature type="compositionally biased region" description="Polar residues" evidence="1">
    <location>
        <begin position="83"/>
        <end position="96"/>
    </location>
</feature>
<accession>A0A8H3FTJ3</accession>
<protein>
    <submittedName>
        <fullName evidence="2">Uncharacterized protein</fullName>
    </submittedName>
</protein>
<organism evidence="2 3">
    <name type="scientific">Imshaugia aleurites</name>
    <dbReference type="NCBI Taxonomy" id="172621"/>
    <lineage>
        <taxon>Eukaryota</taxon>
        <taxon>Fungi</taxon>
        <taxon>Dikarya</taxon>
        <taxon>Ascomycota</taxon>
        <taxon>Pezizomycotina</taxon>
        <taxon>Lecanoromycetes</taxon>
        <taxon>OSLEUM clade</taxon>
        <taxon>Lecanoromycetidae</taxon>
        <taxon>Lecanorales</taxon>
        <taxon>Lecanorineae</taxon>
        <taxon>Parmeliaceae</taxon>
        <taxon>Imshaugia</taxon>
    </lineage>
</organism>
<reference evidence="2" key="1">
    <citation type="submission" date="2021-03" db="EMBL/GenBank/DDBJ databases">
        <authorList>
            <person name="Tagirdzhanova G."/>
        </authorList>
    </citation>
    <scope>NUCLEOTIDE SEQUENCE</scope>
</reference>
<feature type="region of interest" description="Disordered" evidence="1">
    <location>
        <begin position="1"/>
        <end position="101"/>
    </location>
</feature>
<gene>
    <name evidence="2" type="ORF">IMSHALPRED_007752</name>
</gene>
<feature type="compositionally biased region" description="Polar residues" evidence="1">
    <location>
        <begin position="28"/>
        <end position="67"/>
    </location>
</feature>
<evidence type="ECO:0000313" key="3">
    <source>
        <dbReference type="Proteomes" id="UP000664534"/>
    </source>
</evidence>
<evidence type="ECO:0000256" key="1">
    <source>
        <dbReference type="SAM" id="MobiDB-lite"/>
    </source>
</evidence>